<feature type="compositionally biased region" description="Gly residues" evidence="1">
    <location>
        <begin position="298"/>
        <end position="311"/>
    </location>
</feature>
<name>A0A3R7MTG0_PENVA</name>
<accession>A0A3R7MTG0</accession>
<proteinExistence type="predicted"/>
<keyword evidence="4" id="KW-1185">Reference proteome</keyword>
<dbReference type="InterPro" id="IPR001304">
    <property type="entry name" value="C-type_lectin-like"/>
</dbReference>
<dbReference type="PROSITE" id="PS50041">
    <property type="entry name" value="C_TYPE_LECTIN_2"/>
    <property type="match status" value="1"/>
</dbReference>
<reference evidence="3 4" key="1">
    <citation type="submission" date="2018-04" db="EMBL/GenBank/DDBJ databases">
        <authorList>
            <person name="Zhang X."/>
            <person name="Yuan J."/>
            <person name="Li F."/>
            <person name="Xiang J."/>
        </authorList>
    </citation>
    <scope>NUCLEOTIDE SEQUENCE [LARGE SCALE GENOMIC DNA]</scope>
    <source>
        <tissue evidence="3">Muscle</tissue>
    </source>
</reference>
<dbReference type="InterPro" id="IPR016187">
    <property type="entry name" value="CTDL_fold"/>
</dbReference>
<dbReference type="PANTHER" id="PTHR45710">
    <property type="entry name" value="C-TYPE LECTIN DOMAIN-CONTAINING PROTEIN 180"/>
    <property type="match status" value="1"/>
</dbReference>
<protein>
    <submittedName>
        <fullName evidence="3">Lectin 3</fullName>
    </submittedName>
</protein>
<feature type="region of interest" description="Disordered" evidence="1">
    <location>
        <begin position="263"/>
        <end position="311"/>
    </location>
</feature>
<gene>
    <name evidence="3" type="ORF">C7M84_013488</name>
</gene>
<dbReference type="Pfam" id="PF00059">
    <property type="entry name" value="Lectin_C"/>
    <property type="match status" value="1"/>
</dbReference>
<dbReference type="EMBL" id="QCYY01000268">
    <property type="protein sequence ID" value="ROT85482.1"/>
    <property type="molecule type" value="Genomic_DNA"/>
</dbReference>
<sequence>MNRLFRAQEVPRPPQTRGAFRRCQSASVPLAALLEMRLVAVCLWLVAGTVVSLENGGGILHEEHFPPLHLNCSQSLTDLILLRQEIQLKELKEEEKASAGILREMADILTDIKNTLRQNRTSGVSCPDNFMNFGDTCLYLAKDKDVNWETARVYCQGLGGDLAVFRDANAYADALGYVKASGIDGSSDVWVGANDLSLEGEWKWVTGEDMPRGTPFWGHHNNNREPTGGASQNCGFLKGNDGFLIHDAPCDWKRNPLCQKKHDQGHGVPLGMASPDTHLHSPSAERSLPPAHTLAVGGRPGGQRGGGSSAS</sequence>
<reference evidence="3 4" key="2">
    <citation type="submission" date="2019-01" db="EMBL/GenBank/DDBJ databases">
        <title>The decoding of complex shrimp genome reveals the adaptation for benthos swimmer, frequently molting mechanism and breeding impact on genome.</title>
        <authorList>
            <person name="Sun Y."/>
            <person name="Gao Y."/>
            <person name="Yu Y."/>
        </authorList>
    </citation>
    <scope>NUCLEOTIDE SEQUENCE [LARGE SCALE GENOMIC DNA]</scope>
    <source>
        <tissue evidence="3">Muscle</tissue>
    </source>
</reference>
<dbReference type="InterPro" id="IPR050828">
    <property type="entry name" value="C-type_lectin/matrix_domain"/>
</dbReference>
<dbReference type="SMART" id="SM00034">
    <property type="entry name" value="CLECT"/>
    <property type="match status" value="1"/>
</dbReference>
<dbReference type="InterPro" id="IPR016186">
    <property type="entry name" value="C-type_lectin-like/link_sf"/>
</dbReference>
<evidence type="ECO:0000256" key="1">
    <source>
        <dbReference type="SAM" id="MobiDB-lite"/>
    </source>
</evidence>
<comment type="caution">
    <text evidence="3">The sequence shown here is derived from an EMBL/GenBank/DDBJ whole genome shotgun (WGS) entry which is preliminary data.</text>
</comment>
<dbReference type="Gene3D" id="3.10.100.10">
    <property type="entry name" value="Mannose-Binding Protein A, subunit A"/>
    <property type="match status" value="1"/>
</dbReference>
<dbReference type="AlphaFoldDB" id="A0A3R7MTG0"/>
<dbReference type="CDD" id="cd00037">
    <property type="entry name" value="CLECT"/>
    <property type="match status" value="1"/>
</dbReference>
<evidence type="ECO:0000313" key="3">
    <source>
        <dbReference type="EMBL" id="ROT85482.1"/>
    </source>
</evidence>
<dbReference type="PANTHER" id="PTHR45710:SF26">
    <property type="entry name" value="RH26557P"/>
    <property type="match status" value="1"/>
</dbReference>
<evidence type="ECO:0000259" key="2">
    <source>
        <dbReference type="PROSITE" id="PS50041"/>
    </source>
</evidence>
<dbReference type="Proteomes" id="UP000283509">
    <property type="component" value="Unassembled WGS sequence"/>
</dbReference>
<feature type="domain" description="C-type lectin" evidence="2">
    <location>
        <begin position="133"/>
        <end position="259"/>
    </location>
</feature>
<evidence type="ECO:0000313" key="4">
    <source>
        <dbReference type="Proteomes" id="UP000283509"/>
    </source>
</evidence>
<organism evidence="3 4">
    <name type="scientific">Penaeus vannamei</name>
    <name type="common">Whiteleg shrimp</name>
    <name type="synonym">Litopenaeus vannamei</name>
    <dbReference type="NCBI Taxonomy" id="6689"/>
    <lineage>
        <taxon>Eukaryota</taxon>
        <taxon>Metazoa</taxon>
        <taxon>Ecdysozoa</taxon>
        <taxon>Arthropoda</taxon>
        <taxon>Crustacea</taxon>
        <taxon>Multicrustacea</taxon>
        <taxon>Malacostraca</taxon>
        <taxon>Eumalacostraca</taxon>
        <taxon>Eucarida</taxon>
        <taxon>Decapoda</taxon>
        <taxon>Dendrobranchiata</taxon>
        <taxon>Penaeoidea</taxon>
        <taxon>Penaeidae</taxon>
        <taxon>Penaeus</taxon>
    </lineage>
</organism>
<dbReference type="SUPFAM" id="SSF56436">
    <property type="entry name" value="C-type lectin-like"/>
    <property type="match status" value="1"/>
</dbReference>
<dbReference type="OrthoDB" id="6356110at2759"/>